<dbReference type="Proteomes" id="UP001162156">
    <property type="component" value="Unassembled WGS sequence"/>
</dbReference>
<dbReference type="InterPro" id="IPR003008">
    <property type="entry name" value="Tubulin_FtsZ_GTPase"/>
</dbReference>
<proteinExistence type="inferred from homology"/>
<protein>
    <recommendedName>
        <fullName evidence="5">Tubulin/FtsZ GTPase domain-containing protein</fullName>
    </recommendedName>
</protein>
<evidence type="ECO:0000256" key="3">
    <source>
        <dbReference type="ARBA" id="ARBA00022741"/>
    </source>
</evidence>
<organism evidence="6 7">
    <name type="scientific">Rhamnusium bicolor</name>
    <dbReference type="NCBI Taxonomy" id="1586634"/>
    <lineage>
        <taxon>Eukaryota</taxon>
        <taxon>Metazoa</taxon>
        <taxon>Ecdysozoa</taxon>
        <taxon>Arthropoda</taxon>
        <taxon>Hexapoda</taxon>
        <taxon>Insecta</taxon>
        <taxon>Pterygota</taxon>
        <taxon>Neoptera</taxon>
        <taxon>Endopterygota</taxon>
        <taxon>Coleoptera</taxon>
        <taxon>Polyphaga</taxon>
        <taxon>Cucujiformia</taxon>
        <taxon>Chrysomeloidea</taxon>
        <taxon>Cerambycidae</taxon>
        <taxon>Lepturinae</taxon>
        <taxon>Rhagiini</taxon>
        <taxon>Rhamnusium</taxon>
    </lineage>
</organism>
<dbReference type="Gene3D" id="3.40.50.1440">
    <property type="entry name" value="Tubulin/FtsZ, GTPase domain"/>
    <property type="match status" value="1"/>
</dbReference>
<evidence type="ECO:0000256" key="2">
    <source>
        <dbReference type="ARBA" id="ARBA00022701"/>
    </source>
</evidence>
<sequence>METLLKKMSIVTLQFGQCGNQIGDSLYSTITEDIQIKDTSKNIYNCLAVNKWFDINKHGVWEPRSVIIDTESKVVDSIRFKFKNIIAKSSGGSANNWAYGYMEKSKILKNEVSNMVQVK</sequence>
<keyword evidence="3" id="KW-0547">Nucleotide-binding</keyword>
<gene>
    <name evidence="6" type="ORF">NQ314_012039</name>
</gene>
<comment type="caution">
    <text evidence="6">The sequence shown here is derived from an EMBL/GenBank/DDBJ whole genome shotgun (WGS) entry which is preliminary data.</text>
</comment>
<dbReference type="AlphaFoldDB" id="A0AAV8XEL8"/>
<evidence type="ECO:0000256" key="4">
    <source>
        <dbReference type="ARBA" id="ARBA00023134"/>
    </source>
</evidence>
<keyword evidence="7" id="KW-1185">Reference proteome</keyword>
<dbReference type="InterPro" id="IPR036525">
    <property type="entry name" value="Tubulin/FtsZ_GTPase_sf"/>
</dbReference>
<name>A0AAV8XEL8_9CUCU</name>
<keyword evidence="4" id="KW-0342">GTP-binding</keyword>
<evidence type="ECO:0000256" key="1">
    <source>
        <dbReference type="ARBA" id="ARBA00009636"/>
    </source>
</evidence>
<dbReference type="GO" id="GO:0005525">
    <property type="term" value="F:GTP binding"/>
    <property type="evidence" value="ECO:0007669"/>
    <property type="project" value="UniProtKB-KW"/>
</dbReference>
<evidence type="ECO:0000313" key="7">
    <source>
        <dbReference type="Proteomes" id="UP001162156"/>
    </source>
</evidence>
<comment type="similarity">
    <text evidence="1">Belongs to the tubulin family.</text>
</comment>
<dbReference type="PANTHER" id="PTHR11588">
    <property type="entry name" value="TUBULIN"/>
    <property type="match status" value="1"/>
</dbReference>
<reference evidence="6" key="1">
    <citation type="journal article" date="2023" name="Insect Mol. Biol.">
        <title>Genome sequencing provides insights into the evolution of gene families encoding plant cell wall-degrading enzymes in longhorned beetles.</title>
        <authorList>
            <person name="Shin N.R."/>
            <person name="Okamura Y."/>
            <person name="Kirsch R."/>
            <person name="Pauchet Y."/>
        </authorList>
    </citation>
    <scope>NUCLEOTIDE SEQUENCE</scope>
    <source>
        <strain evidence="6">RBIC_L_NR</strain>
    </source>
</reference>
<dbReference type="GO" id="GO:0007017">
    <property type="term" value="P:microtubule-based process"/>
    <property type="evidence" value="ECO:0007669"/>
    <property type="project" value="InterPro"/>
</dbReference>
<evidence type="ECO:0000313" key="6">
    <source>
        <dbReference type="EMBL" id="KAJ8937078.1"/>
    </source>
</evidence>
<dbReference type="Pfam" id="PF00091">
    <property type="entry name" value="Tubulin"/>
    <property type="match status" value="1"/>
</dbReference>
<dbReference type="InterPro" id="IPR000217">
    <property type="entry name" value="Tubulin"/>
</dbReference>
<dbReference type="EMBL" id="JANEYF010003355">
    <property type="protein sequence ID" value="KAJ8937078.1"/>
    <property type="molecule type" value="Genomic_DNA"/>
</dbReference>
<dbReference type="GO" id="GO:0005874">
    <property type="term" value="C:microtubule"/>
    <property type="evidence" value="ECO:0007669"/>
    <property type="project" value="UniProtKB-KW"/>
</dbReference>
<feature type="domain" description="Tubulin/FtsZ GTPase" evidence="5">
    <location>
        <begin position="9"/>
        <end position="116"/>
    </location>
</feature>
<dbReference type="SUPFAM" id="SSF52490">
    <property type="entry name" value="Tubulin nucleotide-binding domain-like"/>
    <property type="match status" value="1"/>
</dbReference>
<accession>A0AAV8XEL8</accession>
<keyword evidence="2" id="KW-0493">Microtubule</keyword>
<evidence type="ECO:0000259" key="5">
    <source>
        <dbReference type="Pfam" id="PF00091"/>
    </source>
</evidence>